<keyword evidence="5" id="KW-0547">Nucleotide-binding</keyword>
<dbReference type="GO" id="GO:0016887">
    <property type="term" value="F:ATP hydrolysis activity"/>
    <property type="evidence" value="ECO:0007669"/>
    <property type="project" value="TreeGrafter"/>
</dbReference>
<dbReference type="GO" id="GO:1990904">
    <property type="term" value="C:ribonucleoprotein complex"/>
    <property type="evidence" value="ECO:0007669"/>
    <property type="project" value="TreeGrafter"/>
</dbReference>
<evidence type="ECO:0000259" key="12">
    <source>
        <dbReference type="PROSITE" id="PS50137"/>
    </source>
</evidence>
<keyword evidence="6" id="KW-0378">Hydrolase</keyword>
<organism evidence="15 16">
    <name type="scientific">Panagrolaimus superbus</name>
    <dbReference type="NCBI Taxonomy" id="310955"/>
    <lineage>
        <taxon>Eukaryota</taxon>
        <taxon>Metazoa</taxon>
        <taxon>Ecdysozoa</taxon>
        <taxon>Nematoda</taxon>
        <taxon>Chromadorea</taxon>
        <taxon>Rhabditida</taxon>
        <taxon>Tylenchina</taxon>
        <taxon>Panagrolaimomorpha</taxon>
        <taxon>Panagrolaimoidea</taxon>
        <taxon>Panagrolaimidae</taxon>
        <taxon>Panagrolaimus</taxon>
    </lineage>
</organism>
<evidence type="ECO:0000256" key="7">
    <source>
        <dbReference type="ARBA" id="ARBA00022806"/>
    </source>
</evidence>
<evidence type="ECO:0000256" key="4">
    <source>
        <dbReference type="ARBA" id="ARBA00022737"/>
    </source>
</evidence>
<dbReference type="Pfam" id="PF00270">
    <property type="entry name" value="DEAD"/>
    <property type="match status" value="1"/>
</dbReference>
<dbReference type="Pfam" id="PF04408">
    <property type="entry name" value="WHD_HA2"/>
    <property type="match status" value="1"/>
</dbReference>
<dbReference type="FunFam" id="3.30.160.20:FF:000028">
    <property type="entry name" value="ATP-dependent RNA helicase A"/>
    <property type="match status" value="1"/>
</dbReference>
<dbReference type="SMART" id="SM00358">
    <property type="entry name" value="DSRM"/>
    <property type="match status" value="2"/>
</dbReference>
<dbReference type="SUPFAM" id="SSF52540">
    <property type="entry name" value="P-loop containing nucleoside triphosphate hydrolases"/>
    <property type="match status" value="1"/>
</dbReference>
<dbReference type="InterPro" id="IPR044446">
    <property type="entry name" value="DHX9_DSRM_2"/>
</dbReference>
<comment type="subcellular location">
    <subcellularLocation>
        <location evidence="1">Nucleus</location>
    </subcellularLocation>
</comment>
<evidence type="ECO:0000256" key="3">
    <source>
        <dbReference type="ARBA" id="ARBA00012552"/>
    </source>
</evidence>
<dbReference type="InterPro" id="IPR014720">
    <property type="entry name" value="dsRBD_dom"/>
</dbReference>
<evidence type="ECO:0000256" key="10">
    <source>
        <dbReference type="PROSITE-ProRule" id="PRU00266"/>
    </source>
</evidence>
<dbReference type="GO" id="GO:0005730">
    <property type="term" value="C:nucleolus"/>
    <property type="evidence" value="ECO:0007669"/>
    <property type="project" value="TreeGrafter"/>
</dbReference>
<dbReference type="Pfam" id="PF00035">
    <property type="entry name" value="dsrm"/>
    <property type="match status" value="2"/>
</dbReference>
<dbReference type="GO" id="GO:0050684">
    <property type="term" value="P:regulation of mRNA processing"/>
    <property type="evidence" value="ECO:0007669"/>
    <property type="project" value="TreeGrafter"/>
</dbReference>
<dbReference type="CDD" id="cd19854">
    <property type="entry name" value="DSRM_DHX9_rpt1"/>
    <property type="match status" value="1"/>
</dbReference>
<evidence type="ECO:0000256" key="6">
    <source>
        <dbReference type="ARBA" id="ARBA00022801"/>
    </source>
</evidence>
<dbReference type="InterPro" id="IPR011709">
    <property type="entry name" value="DEAD-box_helicase_OB_fold"/>
</dbReference>
<name>A0A914YDJ1_9BILA</name>
<dbReference type="PROSITE" id="PS51194">
    <property type="entry name" value="HELICASE_CTER"/>
    <property type="match status" value="1"/>
</dbReference>
<feature type="compositionally biased region" description="Low complexity" evidence="11">
    <location>
        <begin position="1190"/>
        <end position="1199"/>
    </location>
</feature>
<evidence type="ECO:0000259" key="13">
    <source>
        <dbReference type="PROSITE" id="PS51192"/>
    </source>
</evidence>
<dbReference type="Gene3D" id="3.30.160.20">
    <property type="match status" value="2"/>
</dbReference>
<dbReference type="GO" id="GO:0003724">
    <property type="term" value="F:RNA helicase activity"/>
    <property type="evidence" value="ECO:0007669"/>
    <property type="project" value="UniProtKB-EC"/>
</dbReference>
<keyword evidence="4" id="KW-0677">Repeat</keyword>
<dbReference type="Proteomes" id="UP000887577">
    <property type="component" value="Unplaced"/>
</dbReference>
<keyword evidence="10" id="KW-0694">RNA-binding</keyword>
<evidence type="ECO:0000256" key="11">
    <source>
        <dbReference type="SAM" id="MobiDB-lite"/>
    </source>
</evidence>
<dbReference type="SMART" id="SM00490">
    <property type="entry name" value="HELICc"/>
    <property type="match status" value="1"/>
</dbReference>
<dbReference type="Pfam" id="PF00271">
    <property type="entry name" value="Helicase_C"/>
    <property type="match status" value="1"/>
</dbReference>
<protein>
    <recommendedName>
        <fullName evidence="3">RNA helicase</fullName>
        <ecNumber evidence="3">3.6.4.13</ecNumber>
    </recommendedName>
</protein>
<feature type="compositionally biased region" description="Pro residues" evidence="11">
    <location>
        <begin position="1262"/>
        <end position="1275"/>
    </location>
</feature>
<dbReference type="Gene3D" id="1.20.120.1080">
    <property type="match status" value="1"/>
</dbReference>
<dbReference type="Pfam" id="PF07717">
    <property type="entry name" value="OB_NTP_bind"/>
    <property type="match status" value="1"/>
</dbReference>
<dbReference type="InterPro" id="IPR007502">
    <property type="entry name" value="Helicase-assoc_dom"/>
</dbReference>
<feature type="compositionally biased region" description="Gly residues" evidence="11">
    <location>
        <begin position="1217"/>
        <end position="1235"/>
    </location>
</feature>
<dbReference type="PROSITE" id="PS00690">
    <property type="entry name" value="DEAH_ATP_HELICASE"/>
    <property type="match status" value="1"/>
</dbReference>
<dbReference type="InterPro" id="IPR044445">
    <property type="entry name" value="DHX9_DSRM_1"/>
</dbReference>
<dbReference type="SUPFAM" id="SSF54768">
    <property type="entry name" value="dsRNA-binding domain-like"/>
    <property type="match status" value="2"/>
</dbReference>
<dbReference type="CDD" id="cd19855">
    <property type="entry name" value="DSRM_DHX9_rpt2"/>
    <property type="match status" value="1"/>
</dbReference>
<dbReference type="AlphaFoldDB" id="A0A914YDJ1"/>
<feature type="region of interest" description="Disordered" evidence="11">
    <location>
        <begin position="586"/>
        <end position="610"/>
    </location>
</feature>
<feature type="domain" description="DRBM" evidence="12">
    <location>
        <begin position="4"/>
        <end position="74"/>
    </location>
</feature>
<keyword evidence="15" id="KW-1185">Reference proteome</keyword>
<dbReference type="PROSITE" id="PS51192">
    <property type="entry name" value="HELICASE_ATP_BIND_1"/>
    <property type="match status" value="1"/>
</dbReference>
<dbReference type="InterPro" id="IPR014001">
    <property type="entry name" value="Helicase_ATP-bd"/>
</dbReference>
<evidence type="ECO:0000256" key="8">
    <source>
        <dbReference type="ARBA" id="ARBA00022840"/>
    </source>
</evidence>
<evidence type="ECO:0000313" key="15">
    <source>
        <dbReference type="Proteomes" id="UP000887577"/>
    </source>
</evidence>
<evidence type="ECO:0000256" key="9">
    <source>
        <dbReference type="ARBA" id="ARBA00023242"/>
    </source>
</evidence>
<dbReference type="WBParaSite" id="PSU_v2.g17364.t1">
    <property type="protein sequence ID" value="PSU_v2.g17364.t1"/>
    <property type="gene ID" value="PSU_v2.g17364"/>
</dbReference>
<dbReference type="GO" id="GO:0043138">
    <property type="term" value="F:3'-5' DNA helicase activity"/>
    <property type="evidence" value="ECO:0007669"/>
    <property type="project" value="TreeGrafter"/>
</dbReference>
<accession>A0A914YDJ1</accession>
<reference evidence="16" key="1">
    <citation type="submission" date="2022-11" db="UniProtKB">
        <authorList>
            <consortium name="WormBaseParasite"/>
        </authorList>
    </citation>
    <scope>IDENTIFICATION</scope>
</reference>
<evidence type="ECO:0000256" key="1">
    <source>
        <dbReference type="ARBA" id="ARBA00004123"/>
    </source>
</evidence>
<keyword evidence="7" id="KW-0347">Helicase</keyword>
<dbReference type="GO" id="GO:0045944">
    <property type="term" value="P:positive regulation of transcription by RNA polymerase II"/>
    <property type="evidence" value="ECO:0007669"/>
    <property type="project" value="TreeGrafter"/>
</dbReference>
<dbReference type="InterPro" id="IPR002464">
    <property type="entry name" value="DNA/RNA_helicase_DEAH_CS"/>
</dbReference>
<dbReference type="PROSITE" id="PS50137">
    <property type="entry name" value="DS_RBD"/>
    <property type="match status" value="2"/>
</dbReference>
<evidence type="ECO:0000259" key="14">
    <source>
        <dbReference type="PROSITE" id="PS51194"/>
    </source>
</evidence>
<dbReference type="EC" id="3.6.4.13" evidence="3"/>
<evidence type="ECO:0000256" key="2">
    <source>
        <dbReference type="ARBA" id="ARBA00008792"/>
    </source>
</evidence>
<feature type="compositionally biased region" description="Polar residues" evidence="11">
    <location>
        <begin position="1237"/>
        <end position="1258"/>
    </location>
</feature>
<feature type="region of interest" description="Disordered" evidence="11">
    <location>
        <begin position="1178"/>
        <end position="1275"/>
    </location>
</feature>
<feature type="domain" description="DRBM" evidence="12">
    <location>
        <begin position="174"/>
        <end position="248"/>
    </location>
</feature>
<dbReference type="GO" id="GO:0005524">
    <property type="term" value="F:ATP binding"/>
    <property type="evidence" value="ECO:0007669"/>
    <property type="project" value="UniProtKB-KW"/>
</dbReference>
<dbReference type="InterPro" id="IPR011545">
    <property type="entry name" value="DEAD/DEAH_box_helicase_dom"/>
</dbReference>
<dbReference type="Gene3D" id="3.40.50.300">
    <property type="entry name" value="P-loop containing nucleotide triphosphate hydrolases"/>
    <property type="match status" value="2"/>
</dbReference>
<dbReference type="GO" id="GO:0003725">
    <property type="term" value="F:double-stranded RNA binding"/>
    <property type="evidence" value="ECO:0007669"/>
    <property type="project" value="InterPro"/>
</dbReference>
<dbReference type="InterPro" id="IPR027417">
    <property type="entry name" value="P-loop_NTPase"/>
</dbReference>
<proteinExistence type="inferred from homology"/>
<sequence length="1275" mass="142180">MAEDIKTTLYAFLGRKKLGCPEYNVNEERRGKGIVKYKCELRVPNMNYVGIGCSSSKKNAMSNAARDFGMYLIRESLCTVSDLPNLLEGDLEGAAPPNTTFMNGPPLTSLDVKQPYHTMPPSSAPYGAVNVPRIPTYRPKTEHDQYVDQKAAEVAQSENVDMGAEIHGGWVMENCKKGLNEYCQKHKMPVPNYVMRQTSTIGNNYNFVAEYSIYVAALNKTIHGRGEGSTKKVAESSCALTVIRQLYHYQIIPSSTEKVQKKEASNLPEIPVILDQSLVERIDVYLKNVGVEPTYDVLESSKENPMSLIVDRKLAVFEDSDPSSGYTIGWAPPMINWNAWRQTNIDDQSFGMKPLEQISVDLKAAEDTIRIPDYVKSVREKLPVYKIKNDIVNAVKNNPVTLIKGATGCGKSTQVCQYLLEEFIHSGKGAYFNAFCSQPRRISAITLAERVAEERGEQLGNSVGFAVRFEAISPRPYGGVMFVTVGVLVRMMESGMRGISHVIIDEIHERDINTDFLLIIIKEMVAKNPQLRVILMSATIDTQLFTDYFGKCEIIEIAEHANEVQFFFLEDAIKFLQYMPPIPDEKKKKKRARSPPPEDEDTGTLDNSKTTFENIDTASYGHATAEALKRMNENEIPLDLIEALLVDVHDKGAVGAVLIFLPGWNIISMMLSRLENHPIFGNKEQCLVLPLHSQLTGKEQHRVFEEVPPGVRKIILSTNIAETSVTINDVVFVIDSCRAREKIYSFRNNIIHFATVWASKTSIIQRRGRAGRVQKGFCFHLCTKKRFELLEEHRTPEMLKTPLHEIALTIKLLRLGNIYEFLERAIQQPPVDNIIEAEVVLKEISALDNNNELTELGKILARMPISPVIGKVIILGAALGVGDLMCTLAAASSFNTPYVQMDRKFTKLSHRHRSFAGRYLSDHVALVTANQRFRDQINYGENAAKGYCTQNWLNYTCLVMSNEARKQIRDVLVNKGFPEAAFYEFNTDPNTDDPFLSLFLSLAVQACYPNVAYLRDKRKVYTLEQATALLSKMSVCVPFEPTQPMEYPSPLFVFTEKMRTSIIACQQISAITPIQLLLFGSKSVEAEGHERVMLDSMIPLKMDATVAAKLVALRPCIEACVVNACKNPESLASPTQNDTELIQLLKDLSMENAGKNEAPPSRSNAAQPQRPAFRAYASRGHPRHSGYGNRPRPYVSPPYRGGGGGYGGNSNFEPRGYRGGSGGGGYGNRGGGGGYQQAYTPGMSQMNMNSNPSYNFTDDSPLPVPPMPPFSREPM</sequence>
<dbReference type="PANTHER" id="PTHR18934">
    <property type="entry name" value="ATP-DEPENDENT RNA HELICASE"/>
    <property type="match status" value="1"/>
</dbReference>
<keyword evidence="9" id="KW-0539">Nucleus</keyword>
<comment type="similarity">
    <text evidence="2">Belongs to the DEAD box helicase family. DEAH subfamily.</text>
</comment>
<dbReference type="InterPro" id="IPR001650">
    <property type="entry name" value="Helicase_C-like"/>
</dbReference>
<evidence type="ECO:0000256" key="5">
    <source>
        <dbReference type="ARBA" id="ARBA00022741"/>
    </source>
</evidence>
<dbReference type="InterPro" id="IPR048333">
    <property type="entry name" value="HA2_WH"/>
</dbReference>
<evidence type="ECO:0000313" key="16">
    <source>
        <dbReference type="WBParaSite" id="PSU_v2.g17364.t1"/>
    </source>
</evidence>
<feature type="domain" description="Helicase C-terminal" evidence="14">
    <location>
        <begin position="640"/>
        <end position="814"/>
    </location>
</feature>
<feature type="domain" description="Helicase ATP-binding" evidence="13">
    <location>
        <begin position="392"/>
        <end position="558"/>
    </location>
</feature>
<dbReference type="CDD" id="cd18791">
    <property type="entry name" value="SF2_C_RHA"/>
    <property type="match status" value="1"/>
</dbReference>
<dbReference type="SMART" id="SM00487">
    <property type="entry name" value="DEXDc"/>
    <property type="match status" value="1"/>
</dbReference>
<keyword evidence="8" id="KW-0067">ATP-binding</keyword>
<dbReference type="SMART" id="SM00847">
    <property type="entry name" value="HA2"/>
    <property type="match status" value="1"/>
</dbReference>
<dbReference type="PANTHER" id="PTHR18934:SF119">
    <property type="entry name" value="ATP-DEPENDENT RNA HELICASE A"/>
    <property type="match status" value="1"/>
</dbReference>